<accession>A0A061F2I1</accession>
<dbReference type="Gramene" id="EOY11246">
    <property type="protein sequence ID" value="EOY11246"/>
    <property type="gene ID" value="TCM_026490"/>
</dbReference>
<proteinExistence type="predicted"/>
<dbReference type="HOGENOM" id="CLU_2610859_0_0_1"/>
<gene>
    <name evidence="1" type="ORF">TCM_026490</name>
</gene>
<evidence type="ECO:0000313" key="2">
    <source>
        <dbReference type="Proteomes" id="UP000026915"/>
    </source>
</evidence>
<dbReference type="EMBL" id="CM001883">
    <property type="protein sequence ID" value="EOY11246.1"/>
    <property type="molecule type" value="Genomic_DNA"/>
</dbReference>
<dbReference type="Proteomes" id="UP000026915">
    <property type="component" value="Chromosome 5"/>
</dbReference>
<sequence>MISKRTYFHLNDWNVKKVKDFMMSIWNIYNPFWVIETGESWLMDLASNSTCNGKGHLHYNTTKQLCRDEGYRVLRIILM</sequence>
<evidence type="ECO:0000313" key="1">
    <source>
        <dbReference type="EMBL" id="EOY11246.1"/>
    </source>
</evidence>
<name>A0A061F2I1_THECC</name>
<dbReference type="AlphaFoldDB" id="A0A061F2I1"/>
<dbReference type="InParanoid" id="A0A061F2I1"/>
<protein>
    <submittedName>
        <fullName evidence="1">Uncharacterized protein</fullName>
    </submittedName>
</protein>
<reference evidence="1 2" key="1">
    <citation type="journal article" date="2013" name="Genome Biol.">
        <title>The genome sequence of the most widely cultivated cacao type and its use to identify candidate genes regulating pod color.</title>
        <authorList>
            <person name="Motamayor J.C."/>
            <person name="Mockaitis K."/>
            <person name="Schmutz J."/>
            <person name="Haiminen N."/>
            <person name="Iii D.L."/>
            <person name="Cornejo O."/>
            <person name="Findley S.D."/>
            <person name="Zheng P."/>
            <person name="Utro F."/>
            <person name="Royaert S."/>
            <person name="Saski C."/>
            <person name="Jenkins J."/>
            <person name="Podicheti R."/>
            <person name="Zhao M."/>
            <person name="Scheffler B.E."/>
            <person name="Stack J.C."/>
            <person name="Feltus F.A."/>
            <person name="Mustiga G.M."/>
            <person name="Amores F."/>
            <person name="Phillips W."/>
            <person name="Marelli J.P."/>
            <person name="May G.D."/>
            <person name="Shapiro H."/>
            <person name="Ma J."/>
            <person name="Bustamante C.D."/>
            <person name="Schnell R.J."/>
            <person name="Main D."/>
            <person name="Gilbert D."/>
            <person name="Parida L."/>
            <person name="Kuhn D.N."/>
        </authorList>
    </citation>
    <scope>NUCLEOTIDE SEQUENCE [LARGE SCALE GENOMIC DNA]</scope>
    <source>
        <strain evidence="2">cv. Matina 1-6</strain>
    </source>
</reference>
<organism evidence="1 2">
    <name type="scientific">Theobroma cacao</name>
    <name type="common">Cacao</name>
    <name type="synonym">Cocoa</name>
    <dbReference type="NCBI Taxonomy" id="3641"/>
    <lineage>
        <taxon>Eukaryota</taxon>
        <taxon>Viridiplantae</taxon>
        <taxon>Streptophyta</taxon>
        <taxon>Embryophyta</taxon>
        <taxon>Tracheophyta</taxon>
        <taxon>Spermatophyta</taxon>
        <taxon>Magnoliopsida</taxon>
        <taxon>eudicotyledons</taxon>
        <taxon>Gunneridae</taxon>
        <taxon>Pentapetalae</taxon>
        <taxon>rosids</taxon>
        <taxon>malvids</taxon>
        <taxon>Malvales</taxon>
        <taxon>Malvaceae</taxon>
        <taxon>Byttnerioideae</taxon>
        <taxon>Theobroma</taxon>
    </lineage>
</organism>
<keyword evidence="2" id="KW-1185">Reference proteome</keyword>